<evidence type="ECO:0000256" key="5">
    <source>
        <dbReference type="ARBA" id="ARBA00023136"/>
    </source>
</evidence>
<evidence type="ECO:0000313" key="10">
    <source>
        <dbReference type="Proteomes" id="UP000603453"/>
    </source>
</evidence>
<keyword evidence="6" id="KW-0812">Transmembrane</keyword>
<evidence type="ECO:0000259" key="7">
    <source>
        <dbReference type="Pfam" id="PF00487"/>
    </source>
</evidence>
<dbReference type="AlphaFoldDB" id="A0A8H7R2L9"/>
<dbReference type="Proteomes" id="UP000603453">
    <property type="component" value="Unassembled WGS sequence"/>
</dbReference>
<evidence type="ECO:0000256" key="2">
    <source>
        <dbReference type="ARBA" id="ARBA00005189"/>
    </source>
</evidence>
<comment type="caution">
    <text evidence="9">The sequence shown here is derived from an EMBL/GenBank/DDBJ whole genome shotgun (WGS) entry which is preliminary data.</text>
</comment>
<feature type="transmembrane region" description="Helical" evidence="6">
    <location>
        <begin position="264"/>
        <end position="284"/>
    </location>
</feature>
<keyword evidence="4" id="KW-0560">Oxidoreductase</keyword>
<sequence>MITKGKQHAIAGSKQINIDEAIERNWEFPEFTIKEIRDAIPSHCFRRDTQRSLSYLFHDIALIVLLGILASYIDTFNSVIVRSSLWIMYWIAQSNVAFGAWVLGHECGHQAFSPSKTINHSVGFVLHTALLTPYHSWRFSHSKHHKGLGHMTKDQAHIPPTRSEVGLPALDKDPQADGPHDHFDETPIKTLFCLIRIHIIGWPVYLLTHETGHKTSGWKSHFNPNCDIFEKSQFRKVVESIIGIVAMIGLLIGCGQSFGSLAVIRYYVLPYLGVNGLLVLVTYLQHTDPKLPRYRDNVWNFQRGAALTMDRSYGFLLNHLHHHIADTHVVHHFFSMMPHYHAQEATLHIKKALGKHYMYDNTPVPLALWKVWTQCRFVEDEGDVVFYKN</sequence>
<dbReference type="InterPro" id="IPR005804">
    <property type="entry name" value="FA_desaturase_dom"/>
</dbReference>
<accession>A0A8H7R2L9</accession>
<feature type="transmembrane region" description="Helical" evidence="6">
    <location>
        <begin position="237"/>
        <end position="258"/>
    </location>
</feature>
<dbReference type="OrthoDB" id="1461976at2759"/>
<dbReference type="GO" id="GO:0016020">
    <property type="term" value="C:membrane"/>
    <property type="evidence" value="ECO:0007669"/>
    <property type="project" value="UniProtKB-SubCell"/>
</dbReference>
<dbReference type="InterPro" id="IPR021863">
    <property type="entry name" value="FAS_N"/>
</dbReference>
<dbReference type="GO" id="GO:0016717">
    <property type="term" value="F:oxidoreductase activity, acting on paired donors, with oxidation of a pair of donors resulting in the reduction of molecular oxygen to two molecules of water"/>
    <property type="evidence" value="ECO:0007669"/>
    <property type="project" value="InterPro"/>
</dbReference>
<gene>
    <name evidence="9" type="ORF">INT47_000530</name>
</gene>
<proteinExistence type="inferred from homology"/>
<dbReference type="Pfam" id="PF00487">
    <property type="entry name" value="FA_desaturase"/>
    <property type="match status" value="1"/>
</dbReference>
<dbReference type="EMBL" id="JAEPRD010000066">
    <property type="protein sequence ID" value="KAG2201991.1"/>
    <property type="molecule type" value="Genomic_DNA"/>
</dbReference>
<comment type="pathway">
    <text evidence="2">Lipid metabolism.</text>
</comment>
<evidence type="ECO:0000313" key="9">
    <source>
        <dbReference type="EMBL" id="KAG2201991.1"/>
    </source>
</evidence>
<comment type="subcellular location">
    <subcellularLocation>
        <location evidence="1">Membrane</location>
    </subcellularLocation>
</comment>
<evidence type="ECO:0000256" key="1">
    <source>
        <dbReference type="ARBA" id="ARBA00004370"/>
    </source>
</evidence>
<dbReference type="InterPro" id="IPR012171">
    <property type="entry name" value="Fatty_acid_desaturase"/>
</dbReference>
<keyword evidence="10" id="KW-1185">Reference proteome</keyword>
<protein>
    <submittedName>
        <fullName evidence="9">Uncharacterized protein</fullName>
    </submittedName>
</protein>
<evidence type="ECO:0000256" key="3">
    <source>
        <dbReference type="ARBA" id="ARBA00009295"/>
    </source>
</evidence>
<evidence type="ECO:0000256" key="6">
    <source>
        <dbReference type="SAM" id="Phobius"/>
    </source>
</evidence>
<dbReference type="GO" id="GO:0006629">
    <property type="term" value="P:lipid metabolic process"/>
    <property type="evidence" value="ECO:0007669"/>
    <property type="project" value="InterPro"/>
</dbReference>
<feature type="domain" description="Fatty acid desaturase N-terminal" evidence="8">
    <location>
        <begin position="29"/>
        <end position="65"/>
    </location>
</feature>
<keyword evidence="5 6" id="KW-0472">Membrane</keyword>
<dbReference type="CDD" id="cd03507">
    <property type="entry name" value="Delta12-FADS-like"/>
    <property type="match status" value="1"/>
</dbReference>
<feature type="transmembrane region" description="Helical" evidence="6">
    <location>
        <begin position="85"/>
        <end position="104"/>
    </location>
</feature>
<feature type="domain" description="Fatty acid desaturase" evidence="7">
    <location>
        <begin position="85"/>
        <end position="360"/>
    </location>
</feature>
<keyword evidence="6" id="KW-1133">Transmembrane helix</keyword>
<evidence type="ECO:0000256" key="4">
    <source>
        <dbReference type="ARBA" id="ARBA00023002"/>
    </source>
</evidence>
<comment type="similarity">
    <text evidence="3">Belongs to the fatty acid desaturase type 1 family.</text>
</comment>
<feature type="transmembrane region" description="Helical" evidence="6">
    <location>
        <begin position="55"/>
        <end position="73"/>
    </location>
</feature>
<dbReference type="PANTHER" id="PTHR32100">
    <property type="entry name" value="OMEGA-6 FATTY ACID DESATURASE, CHLOROPLASTIC"/>
    <property type="match status" value="1"/>
</dbReference>
<organism evidence="9 10">
    <name type="scientific">Mucor saturninus</name>
    <dbReference type="NCBI Taxonomy" id="64648"/>
    <lineage>
        <taxon>Eukaryota</taxon>
        <taxon>Fungi</taxon>
        <taxon>Fungi incertae sedis</taxon>
        <taxon>Mucoromycota</taxon>
        <taxon>Mucoromycotina</taxon>
        <taxon>Mucoromycetes</taxon>
        <taxon>Mucorales</taxon>
        <taxon>Mucorineae</taxon>
        <taxon>Mucoraceae</taxon>
        <taxon>Mucor</taxon>
    </lineage>
</organism>
<dbReference type="Pfam" id="PF11960">
    <property type="entry name" value="DUF3474"/>
    <property type="match status" value="1"/>
</dbReference>
<reference evidence="9" key="1">
    <citation type="submission" date="2020-12" db="EMBL/GenBank/DDBJ databases">
        <title>Metabolic potential, ecology and presence of endohyphal bacteria is reflected in genomic diversity of Mucoromycotina.</title>
        <authorList>
            <person name="Muszewska A."/>
            <person name="Okrasinska A."/>
            <person name="Steczkiewicz K."/>
            <person name="Drgas O."/>
            <person name="Orlowska M."/>
            <person name="Perlinska-Lenart U."/>
            <person name="Aleksandrzak-Piekarczyk T."/>
            <person name="Szatraj K."/>
            <person name="Zielenkiewicz U."/>
            <person name="Pilsyk S."/>
            <person name="Malc E."/>
            <person name="Mieczkowski P."/>
            <person name="Kruszewska J.S."/>
            <person name="Biernat P."/>
            <person name="Pawlowska J."/>
        </authorList>
    </citation>
    <scope>NUCLEOTIDE SEQUENCE</scope>
    <source>
        <strain evidence="9">WA0000017839</strain>
    </source>
</reference>
<evidence type="ECO:0000259" key="8">
    <source>
        <dbReference type="Pfam" id="PF11960"/>
    </source>
</evidence>
<name>A0A8H7R2L9_9FUNG</name>